<proteinExistence type="predicted"/>
<dbReference type="InterPro" id="IPR050955">
    <property type="entry name" value="Plant_Biomass_Hydrol_Est"/>
</dbReference>
<dbReference type="AlphaFoldDB" id="A0A4Y8ZWZ0"/>
<dbReference type="InterPro" id="IPR010126">
    <property type="entry name" value="Esterase_phb"/>
</dbReference>
<keyword evidence="4" id="KW-1185">Reference proteome</keyword>
<protein>
    <submittedName>
        <fullName evidence="3">PHB depolymerase family esterase</fullName>
    </submittedName>
</protein>
<evidence type="ECO:0000313" key="4">
    <source>
        <dbReference type="Proteomes" id="UP000298213"/>
    </source>
</evidence>
<evidence type="ECO:0000256" key="1">
    <source>
        <dbReference type="ARBA" id="ARBA00022729"/>
    </source>
</evidence>
<dbReference type="Pfam" id="PF10503">
    <property type="entry name" value="Esterase_PHB"/>
    <property type="match status" value="1"/>
</dbReference>
<dbReference type="SUPFAM" id="SSF53474">
    <property type="entry name" value="alpha/beta-Hydrolases"/>
    <property type="match status" value="2"/>
</dbReference>
<reference evidence="3 4" key="1">
    <citation type="submission" date="2019-03" db="EMBL/GenBank/DDBJ databases">
        <title>Genome sequence of Sphingomonas sp. 17J27-24.</title>
        <authorList>
            <person name="Kim M."/>
            <person name="Maeng S."/>
            <person name="Sathiyaraj S."/>
        </authorList>
    </citation>
    <scope>NUCLEOTIDE SEQUENCE [LARGE SCALE GENOMIC DNA]</scope>
    <source>
        <strain evidence="3 4">17J27-24</strain>
    </source>
</reference>
<evidence type="ECO:0000256" key="2">
    <source>
        <dbReference type="ARBA" id="ARBA00022801"/>
    </source>
</evidence>
<keyword evidence="1" id="KW-0732">Signal</keyword>
<dbReference type="GO" id="GO:0016787">
    <property type="term" value="F:hydrolase activity"/>
    <property type="evidence" value="ECO:0007669"/>
    <property type="project" value="UniProtKB-KW"/>
</dbReference>
<evidence type="ECO:0000313" key="3">
    <source>
        <dbReference type="EMBL" id="TFI59279.1"/>
    </source>
</evidence>
<gene>
    <name evidence="3" type="ORF">E2493_05410</name>
</gene>
<dbReference type="NCBIfam" id="TIGR01840">
    <property type="entry name" value="esterase_phb"/>
    <property type="match status" value="1"/>
</dbReference>
<dbReference type="EMBL" id="SPDV01000008">
    <property type="protein sequence ID" value="TFI59279.1"/>
    <property type="molecule type" value="Genomic_DNA"/>
</dbReference>
<dbReference type="PANTHER" id="PTHR43037:SF1">
    <property type="entry name" value="BLL1128 PROTEIN"/>
    <property type="match status" value="1"/>
</dbReference>
<name>A0A4Y8ZWZ0_9SPHN</name>
<dbReference type="InterPro" id="IPR029058">
    <property type="entry name" value="AB_hydrolase_fold"/>
</dbReference>
<dbReference type="OrthoDB" id="9767239at2"/>
<dbReference type="Proteomes" id="UP000298213">
    <property type="component" value="Unassembled WGS sequence"/>
</dbReference>
<dbReference type="PANTHER" id="PTHR43037">
    <property type="entry name" value="UNNAMED PRODUCT-RELATED"/>
    <property type="match status" value="1"/>
</dbReference>
<dbReference type="Gene3D" id="3.40.50.1820">
    <property type="entry name" value="alpha/beta hydrolase"/>
    <property type="match status" value="1"/>
</dbReference>
<comment type="caution">
    <text evidence="3">The sequence shown here is derived from an EMBL/GenBank/DDBJ whole genome shotgun (WGS) entry which is preliminary data.</text>
</comment>
<keyword evidence="2" id="KW-0378">Hydrolase</keyword>
<accession>A0A4Y8ZWZ0</accession>
<organism evidence="3 4">
    <name type="scientific">Sphingomonas parva</name>
    <dbReference type="NCBI Taxonomy" id="2555898"/>
    <lineage>
        <taxon>Bacteria</taxon>
        <taxon>Pseudomonadati</taxon>
        <taxon>Pseudomonadota</taxon>
        <taxon>Alphaproteobacteria</taxon>
        <taxon>Sphingomonadales</taxon>
        <taxon>Sphingomonadaceae</taxon>
        <taxon>Sphingomonas</taxon>
    </lineage>
</organism>
<dbReference type="RefSeq" id="WP_135084510.1">
    <property type="nucleotide sequence ID" value="NZ_SPDV01000008.1"/>
</dbReference>
<sequence>MPVIRPGLRVRRSARGRSAFAPPSQIRDRLSDLPDFGANPGSLLARFYVPEGMKENAPLVVVLHGCTQNAAAYDHGAGWSRLADRHGFALLYPEQQRANNPMLCFNWFSDGDTRRGEGEPASIRAMIEAMRVRYGIDPARIFVTGLSAGGAMASVMLAAYPEVFAAGAIIAGVPYGCASDAAQAFECMAGRGRGGATRDLAARVRRASPHQGPWPRVQVWQGSADRTVAASNADAIVRQWTGLHGLPAAPQRSDLVAGHPRRQWLDASGALLVEQYEITGMAHGTPLDPGTDEGRSGEAGAHMLDVGLSSTDRIAAFFGIAPAVEPPARRRARPRVEPTRPRPAGDVQALIEDALRAAGLMR</sequence>
<dbReference type="GO" id="GO:0005576">
    <property type="term" value="C:extracellular region"/>
    <property type="evidence" value="ECO:0007669"/>
    <property type="project" value="InterPro"/>
</dbReference>